<gene>
    <name evidence="2" type="ORF">H4W30_003724</name>
</gene>
<accession>A0ABR9L8F0</accession>
<dbReference type="Proteomes" id="UP000656548">
    <property type="component" value="Unassembled WGS sequence"/>
</dbReference>
<name>A0ABR9L8F0_9PSEU</name>
<keyword evidence="1" id="KW-0472">Membrane</keyword>
<evidence type="ECO:0000313" key="2">
    <source>
        <dbReference type="EMBL" id="MBE1576677.1"/>
    </source>
</evidence>
<feature type="transmembrane region" description="Helical" evidence="1">
    <location>
        <begin position="6"/>
        <end position="24"/>
    </location>
</feature>
<keyword evidence="1" id="KW-1133">Transmembrane helix</keyword>
<keyword evidence="3" id="KW-1185">Reference proteome</keyword>
<sequence>MVSELHLHYIKLLVTVVPLVSLIVQHHYE</sequence>
<comment type="caution">
    <text evidence="2">The sequence shown here is derived from an EMBL/GenBank/DDBJ whole genome shotgun (WGS) entry which is preliminary data.</text>
</comment>
<keyword evidence="1" id="KW-0812">Transmembrane</keyword>
<evidence type="ECO:0000256" key="1">
    <source>
        <dbReference type="SAM" id="Phobius"/>
    </source>
</evidence>
<reference evidence="2 3" key="1">
    <citation type="submission" date="2020-10" db="EMBL/GenBank/DDBJ databases">
        <title>Sequencing the genomes of 1000 actinobacteria strains.</title>
        <authorList>
            <person name="Klenk H.-P."/>
        </authorList>
    </citation>
    <scope>NUCLEOTIDE SEQUENCE [LARGE SCALE GENOMIC DNA]</scope>
    <source>
        <strain evidence="2 3">DSM 46661</strain>
    </source>
</reference>
<proteinExistence type="predicted"/>
<dbReference type="EMBL" id="JADBEJ010000004">
    <property type="protein sequence ID" value="MBE1576677.1"/>
    <property type="molecule type" value="Genomic_DNA"/>
</dbReference>
<organism evidence="2 3">
    <name type="scientific">Amycolatopsis roodepoortensis</name>
    <dbReference type="NCBI Taxonomy" id="700274"/>
    <lineage>
        <taxon>Bacteria</taxon>
        <taxon>Bacillati</taxon>
        <taxon>Actinomycetota</taxon>
        <taxon>Actinomycetes</taxon>
        <taxon>Pseudonocardiales</taxon>
        <taxon>Pseudonocardiaceae</taxon>
        <taxon>Amycolatopsis</taxon>
    </lineage>
</organism>
<evidence type="ECO:0000313" key="3">
    <source>
        <dbReference type="Proteomes" id="UP000656548"/>
    </source>
</evidence>
<protein>
    <submittedName>
        <fullName evidence="2">Uncharacterized protein</fullName>
    </submittedName>
</protein>